<sequence length="561" mass="62057" precursor="true">MLRRIVLSTCVCVGLAIFALDARAQDAAAPPVETAPPVPFAVLNIASVERLLKDTEFMFRSIDRPDVYDFYMSILAGNANDLKGVDRTKPVGVMMFLEPGLPPRPMPVLYMPASSADEFIKTAALGRMDFEKVGENRYEVKMPTGQGKQIALFTDGLMYMTPSEILIDERLPDPIKISETLTSRYDVALSLRVNSVPPLLRDVFVTFLRTTTEAEMQRRDGEGEGEYRFRKANAQGTMQALEELLTQVDEITIGWDGNEQLRKGVLELTIIAKPDSDYAKSLKDLAGRPSFFHIAQQDTGKPLTVSLSWRMNKRERQNSAELVEAARIKMTEELTAKNRDSSGANTLCDVAAATVAAGHIDGFVQVAVPEPGKFVVVGGVKLQGASAAAPALVNVLQQIAEEEKNDVLIETNLDSHQGVAFNRFGPKDKEDVKFFGGVPAFWCGAGQEAFWFSFGADKAFDTLRDTMDRVLTSGPAPGGQSDPLVVILRRAAWQSLTPNQDNRFDVTRHELADQAFGATNDAFKVYTRPTESGVRTRLEFDEGFIKYFALFLARQYDRNQL</sequence>
<dbReference type="InParanoid" id="A0A517SAP7"/>
<dbReference type="Proteomes" id="UP000315700">
    <property type="component" value="Chromosome"/>
</dbReference>
<evidence type="ECO:0000313" key="3">
    <source>
        <dbReference type="Proteomes" id="UP000315700"/>
    </source>
</evidence>
<feature type="chain" id="PRO_5022190793" evidence="1">
    <location>
        <begin position="25"/>
        <end position="561"/>
    </location>
</feature>
<keyword evidence="3" id="KW-1185">Reference proteome</keyword>
<gene>
    <name evidence="2" type="ORF">Pan44_12170</name>
</gene>
<evidence type="ECO:0000256" key="1">
    <source>
        <dbReference type="SAM" id="SignalP"/>
    </source>
</evidence>
<organism evidence="2 3">
    <name type="scientific">Caulifigura coniformis</name>
    <dbReference type="NCBI Taxonomy" id="2527983"/>
    <lineage>
        <taxon>Bacteria</taxon>
        <taxon>Pseudomonadati</taxon>
        <taxon>Planctomycetota</taxon>
        <taxon>Planctomycetia</taxon>
        <taxon>Planctomycetales</taxon>
        <taxon>Planctomycetaceae</taxon>
        <taxon>Caulifigura</taxon>
    </lineage>
</organism>
<dbReference type="OrthoDB" id="207889at2"/>
<evidence type="ECO:0000313" key="2">
    <source>
        <dbReference type="EMBL" id="QDT53201.1"/>
    </source>
</evidence>
<dbReference type="AlphaFoldDB" id="A0A517SAP7"/>
<name>A0A517SAP7_9PLAN</name>
<accession>A0A517SAP7</accession>
<dbReference type="KEGG" id="ccos:Pan44_12170"/>
<reference evidence="2 3" key="1">
    <citation type="submission" date="2019-02" db="EMBL/GenBank/DDBJ databases">
        <title>Deep-cultivation of Planctomycetes and their phenomic and genomic characterization uncovers novel biology.</title>
        <authorList>
            <person name="Wiegand S."/>
            <person name="Jogler M."/>
            <person name="Boedeker C."/>
            <person name="Pinto D."/>
            <person name="Vollmers J."/>
            <person name="Rivas-Marin E."/>
            <person name="Kohn T."/>
            <person name="Peeters S.H."/>
            <person name="Heuer A."/>
            <person name="Rast P."/>
            <person name="Oberbeckmann S."/>
            <person name="Bunk B."/>
            <person name="Jeske O."/>
            <person name="Meyerdierks A."/>
            <person name="Storesund J.E."/>
            <person name="Kallscheuer N."/>
            <person name="Luecker S."/>
            <person name="Lage O.M."/>
            <person name="Pohl T."/>
            <person name="Merkel B.J."/>
            <person name="Hornburger P."/>
            <person name="Mueller R.-W."/>
            <person name="Bruemmer F."/>
            <person name="Labrenz M."/>
            <person name="Spormann A.M."/>
            <person name="Op den Camp H."/>
            <person name="Overmann J."/>
            <person name="Amann R."/>
            <person name="Jetten M.S.M."/>
            <person name="Mascher T."/>
            <person name="Medema M.H."/>
            <person name="Devos D.P."/>
            <person name="Kaster A.-K."/>
            <person name="Ovreas L."/>
            <person name="Rohde M."/>
            <person name="Galperin M.Y."/>
            <person name="Jogler C."/>
        </authorList>
    </citation>
    <scope>NUCLEOTIDE SEQUENCE [LARGE SCALE GENOMIC DNA]</scope>
    <source>
        <strain evidence="2 3">Pan44</strain>
    </source>
</reference>
<keyword evidence="1" id="KW-0732">Signal</keyword>
<protein>
    <submittedName>
        <fullName evidence="2">Uncharacterized protein</fullName>
    </submittedName>
</protein>
<feature type="signal peptide" evidence="1">
    <location>
        <begin position="1"/>
        <end position="24"/>
    </location>
</feature>
<dbReference type="RefSeq" id="WP_145028216.1">
    <property type="nucleotide sequence ID" value="NZ_CP036271.1"/>
</dbReference>
<dbReference type="EMBL" id="CP036271">
    <property type="protein sequence ID" value="QDT53201.1"/>
    <property type="molecule type" value="Genomic_DNA"/>
</dbReference>
<proteinExistence type="predicted"/>